<feature type="compositionally biased region" description="Basic and acidic residues" evidence="1">
    <location>
        <begin position="63"/>
        <end position="74"/>
    </location>
</feature>
<organism evidence="2">
    <name type="scientific">Brassica napus</name>
    <name type="common">Rape</name>
    <dbReference type="NCBI Taxonomy" id="3708"/>
    <lineage>
        <taxon>Eukaryota</taxon>
        <taxon>Viridiplantae</taxon>
        <taxon>Streptophyta</taxon>
        <taxon>Embryophyta</taxon>
        <taxon>Tracheophyta</taxon>
        <taxon>Spermatophyta</taxon>
        <taxon>Magnoliopsida</taxon>
        <taxon>eudicotyledons</taxon>
        <taxon>Gunneridae</taxon>
        <taxon>Pentapetalae</taxon>
        <taxon>rosids</taxon>
        <taxon>malvids</taxon>
        <taxon>Brassicales</taxon>
        <taxon>Brassicaceae</taxon>
        <taxon>Brassiceae</taxon>
        <taxon>Brassica</taxon>
    </lineage>
</organism>
<accession>A0A816UTX3</accession>
<dbReference type="EMBL" id="HG994372">
    <property type="protein sequence ID" value="CAF2115286.1"/>
    <property type="molecule type" value="Genomic_DNA"/>
</dbReference>
<name>A0A816UTX3_BRANA</name>
<evidence type="ECO:0000313" key="2">
    <source>
        <dbReference type="EMBL" id="CAF2115286.1"/>
    </source>
</evidence>
<reference evidence="2" key="1">
    <citation type="submission" date="2021-01" db="EMBL/GenBank/DDBJ databases">
        <authorList>
            <consortium name="Genoscope - CEA"/>
            <person name="William W."/>
        </authorList>
    </citation>
    <scope>NUCLEOTIDE SEQUENCE</scope>
</reference>
<gene>
    <name evidence="2" type="ORF">DARMORV10_C08P45480.1</name>
</gene>
<proteinExistence type="predicted"/>
<feature type="region of interest" description="Disordered" evidence="1">
    <location>
        <begin position="41"/>
        <end position="81"/>
    </location>
</feature>
<sequence>MNGVSTTKTAKNSSFIPEGQAIREVNSERVLPITARVEITPTRNIKERLGTSSAGKDGANSGSKDRRSALERLSDPIASKEAPRSINGVNVAVNCVAESSLAVRLCKDQRLLDADLK</sequence>
<dbReference type="Proteomes" id="UP001295469">
    <property type="component" value="Chromosome C08"/>
</dbReference>
<dbReference type="AlphaFoldDB" id="A0A816UTX3"/>
<protein>
    <submittedName>
        <fullName evidence="2">(rape) hypothetical protein</fullName>
    </submittedName>
</protein>
<evidence type="ECO:0000256" key="1">
    <source>
        <dbReference type="SAM" id="MobiDB-lite"/>
    </source>
</evidence>